<dbReference type="OrthoDB" id="9815856at2"/>
<evidence type="ECO:0000256" key="7">
    <source>
        <dbReference type="ARBA" id="ARBA00025705"/>
    </source>
</evidence>
<gene>
    <name evidence="10" type="ORF">AFM12_04545</name>
</gene>
<evidence type="ECO:0000313" key="10">
    <source>
        <dbReference type="EMBL" id="KPM49847.1"/>
    </source>
</evidence>
<dbReference type="Proteomes" id="UP000050454">
    <property type="component" value="Unassembled WGS sequence"/>
</dbReference>
<dbReference type="Gene3D" id="3.30.950.10">
    <property type="entry name" value="Methyltransferase, Cobalt-precorrin-4 Transmethylase, Domain 2"/>
    <property type="match status" value="1"/>
</dbReference>
<evidence type="ECO:0000256" key="2">
    <source>
        <dbReference type="ARBA" id="ARBA00012162"/>
    </source>
</evidence>
<dbReference type="PROSITE" id="PS00839">
    <property type="entry name" value="SUMT_1"/>
    <property type="match status" value="1"/>
</dbReference>
<dbReference type="SUPFAM" id="SSF53790">
    <property type="entry name" value="Tetrapyrrole methylase"/>
    <property type="match status" value="1"/>
</dbReference>
<organism evidence="10 11">
    <name type="scientific">Jiulongibacter sediminis</name>
    <dbReference type="NCBI Taxonomy" id="1605367"/>
    <lineage>
        <taxon>Bacteria</taxon>
        <taxon>Pseudomonadati</taxon>
        <taxon>Bacteroidota</taxon>
        <taxon>Cytophagia</taxon>
        <taxon>Cytophagales</taxon>
        <taxon>Leadbetterellaceae</taxon>
        <taxon>Jiulongibacter</taxon>
    </lineage>
</organism>
<evidence type="ECO:0000256" key="5">
    <source>
        <dbReference type="ARBA" id="ARBA00022691"/>
    </source>
</evidence>
<keyword evidence="11" id="KW-1185">Reference proteome</keyword>
<keyword evidence="5" id="KW-0949">S-adenosyl-L-methionine</keyword>
<dbReference type="GO" id="GO:0032259">
    <property type="term" value="P:methylation"/>
    <property type="evidence" value="ECO:0007669"/>
    <property type="project" value="UniProtKB-KW"/>
</dbReference>
<proteinExistence type="inferred from homology"/>
<dbReference type="InterPro" id="IPR000878">
    <property type="entry name" value="4pyrrol_Mease"/>
</dbReference>
<evidence type="ECO:0000313" key="11">
    <source>
        <dbReference type="Proteomes" id="UP000050454"/>
    </source>
</evidence>
<sequence>MYPKLTLVGAGPGDPDLITLKAVKALASADVVLYDALANHELLEHCSEKAELIYVGKRGHKRGISQDQINELIVEKAIEKGHVVRLKGGDPFVFGRGGEEINFATERGIEAAYIPGISSVNSIGMSGIPLTDRNSADGFWVITGHKKDRSLSRDVQLAAQSNATLVILMGMSKLQEISNILVNAGKGYIPAAIIQNVSSSKEKKCVGKASELLQMAEANDLSNPAVIIIGDVVHALKNGFGKTENEKLLAYERRA</sequence>
<dbReference type="InterPro" id="IPR014776">
    <property type="entry name" value="4pyrrole_Mease_sub2"/>
</dbReference>
<evidence type="ECO:0000256" key="3">
    <source>
        <dbReference type="ARBA" id="ARBA00022603"/>
    </source>
</evidence>
<dbReference type="NCBIfam" id="TIGR01469">
    <property type="entry name" value="cobA_cysG_Cterm"/>
    <property type="match status" value="1"/>
</dbReference>
<dbReference type="PANTHER" id="PTHR45790">
    <property type="entry name" value="SIROHEME SYNTHASE-RELATED"/>
    <property type="match status" value="1"/>
</dbReference>
<dbReference type="GO" id="GO:0019354">
    <property type="term" value="P:siroheme biosynthetic process"/>
    <property type="evidence" value="ECO:0007669"/>
    <property type="project" value="InterPro"/>
</dbReference>
<accession>A0A0P7BG13</accession>
<dbReference type="EC" id="2.1.1.107" evidence="2"/>
<name>A0A0P7BG13_9BACT</name>
<dbReference type="AlphaFoldDB" id="A0A0P7BG13"/>
<dbReference type="PROSITE" id="PS00840">
    <property type="entry name" value="SUMT_2"/>
    <property type="match status" value="1"/>
</dbReference>
<comment type="pathway">
    <text evidence="7">Porphyrin-containing compound metabolism; siroheme biosynthesis; precorrin-2 from uroporphyrinogen III: step 1/1.</text>
</comment>
<comment type="caution">
    <text evidence="10">The sequence shown here is derived from an EMBL/GenBank/DDBJ whole genome shotgun (WGS) entry which is preliminary data.</text>
</comment>
<keyword evidence="4 8" id="KW-0808">Transferase</keyword>
<evidence type="ECO:0000256" key="1">
    <source>
        <dbReference type="ARBA" id="ARBA00005879"/>
    </source>
</evidence>
<evidence type="ECO:0000256" key="4">
    <source>
        <dbReference type="ARBA" id="ARBA00022679"/>
    </source>
</evidence>
<protein>
    <recommendedName>
        <fullName evidence="2">uroporphyrinogen-III C-methyltransferase</fullName>
        <ecNumber evidence="2">2.1.1.107</ecNumber>
    </recommendedName>
</protein>
<dbReference type="InterPro" id="IPR035996">
    <property type="entry name" value="4pyrrol_Methylase_sf"/>
</dbReference>
<keyword evidence="3 8" id="KW-0489">Methyltransferase</keyword>
<evidence type="ECO:0000259" key="9">
    <source>
        <dbReference type="Pfam" id="PF00590"/>
    </source>
</evidence>
<dbReference type="GO" id="GO:0004851">
    <property type="term" value="F:uroporphyrin-III C-methyltransferase activity"/>
    <property type="evidence" value="ECO:0007669"/>
    <property type="project" value="UniProtKB-EC"/>
</dbReference>
<evidence type="ECO:0000256" key="8">
    <source>
        <dbReference type="RuleBase" id="RU003960"/>
    </source>
</evidence>
<dbReference type="Gene3D" id="3.40.1010.10">
    <property type="entry name" value="Cobalt-precorrin-4 Transmethylase, Domain 1"/>
    <property type="match status" value="1"/>
</dbReference>
<evidence type="ECO:0000256" key="6">
    <source>
        <dbReference type="ARBA" id="ARBA00023244"/>
    </source>
</evidence>
<dbReference type="InterPro" id="IPR050161">
    <property type="entry name" value="Siro_Cobalamin_biosynth"/>
</dbReference>
<dbReference type="STRING" id="1605367.AFM12_04545"/>
<feature type="domain" description="Tetrapyrrole methylase" evidence="9">
    <location>
        <begin position="4"/>
        <end position="212"/>
    </location>
</feature>
<dbReference type="FunFam" id="3.40.1010.10:FF:000001">
    <property type="entry name" value="Siroheme synthase"/>
    <property type="match status" value="1"/>
</dbReference>
<keyword evidence="6" id="KW-0627">Porphyrin biosynthesis</keyword>
<reference evidence="10 11" key="1">
    <citation type="submission" date="2015-07" db="EMBL/GenBank/DDBJ databases">
        <title>The draft genome sequence of Leadbetterella sp. JN14-9.</title>
        <authorList>
            <person name="Liu Y."/>
            <person name="Du J."/>
            <person name="Shao Z."/>
        </authorList>
    </citation>
    <scope>NUCLEOTIDE SEQUENCE [LARGE SCALE GENOMIC DNA]</scope>
    <source>
        <strain evidence="10 11">JN14-9</strain>
    </source>
</reference>
<dbReference type="CDD" id="cd11642">
    <property type="entry name" value="SUMT"/>
    <property type="match status" value="1"/>
</dbReference>
<dbReference type="PANTHER" id="PTHR45790:SF3">
    <property type="entry name" value="S-ADENOSYL-L-METHIONINE-DEPENDENT UROPORPHYRINOGEN III METHYLTRANSFERASE, CHLOROPLASTIC"/>
    <property type="match status" value="1"/>
</dbReference>
<dbReference type="InterPro" id="IPR003043">
    <property type="entry name" value="Uropor_MeTrfase_CS"/>
</dbReference>
<dbReference type="InterPro" id="IPR006366">
    <property type="entry name" value="CobA/CysG_C"/>
</dbReference>
<dbReference type="EMBL" id="LGTQ01000005">
    <property type="protein sequence ID" value="KPM49847.1"/>
    <property type="molecule type" value="Genomic_DNA"/>
</dbReference>
<dbReference type="NCBIfam" id="NF004790">
    <property type="entry name" value="PRK06136.1"/>
    <property type="match status" value="1"/>
</dbReference>
<dbReference type="PATRIC" id="fig|1605367.3.peg.2259"/>
<comment type="similarity">
    <text evidence="1 8">Belongs to the precorrin methyltransferase family.</text>
</comment>
<dbReference type="Pfam" id="PF00590">
    <property type="entry name" value="TP_methylase"/>
    <property type="match status" value="1"/>
</dbReference>
<dbReference type="InterPro" id="IPR014777">
    <property type="entry name" value="4pyrrole_Mease_sub1"/>
</dbReference>
<dbReference type="RefSeq" id="WP_055144330.1">
    <property type="nucleotide sequence ID" value="NZ_JXSZ01000005.1"/>
</dbReference>